<dbReference type="PANTHER" id="PTHR22576">
    <property type="entry name" value="MUCOSA ASSOCIATED LYMPHOID TISSUE LYMPHOMA TRANSLOCATION PROTEIN 1/PARACASPASE"/>
    <property type="match status" value="1"/>
</dbReference>
<dbReference type="Proteomes" id="UP000663865">
    <property type="component" value="Unassembled WGS sequence"/>
</dbReference>
<dbReference type="Pfam" id="PF00656">
    <property type="entry name" value="Peptidase_C14"/>
    <property type="match status" value="1"/>
</dbReference>
<evidence type="ECO:0000256" key="2">
    <source>
        <dbReference type="PROSITE-ProRule" id="PRU00504"/>
    </source>
</evidence>
<evidence type="ECO:0000256" key="1">
    <source>
        <dbReference type="ARBA" id="ARBA00022737"/>
    </source>
</evidence>
<organism evidence="4 8">
    <name type="scientific">Rotaria socialis</name>
    <dbReference type="NCBI Taxonomy" id="392032"/>
    <lineage>
        <taxon>Eukaryota</taxon>
        <taxon>Metazoa</taxon>
        <taxon>Spiralia</taxon>
        <taxon>Gnathifera</taxon>
        <taxon>Rotifera</taxon>
        <taxon>Eurotatoria</taxon>
        <taxon>Bdelloidea</taxon>
        <taxon>Philodinida</taxon>
        <taxon>Philodinidae</taxon>
        <taxon>Rotaria</taxon>
    </lineage>
</organism>
<evidence type="ECO:0000313" key="5">
    <source>
        <dbReference type="EMBL" id="CAF3723787.1"/>
    </source>
</evidence>
<dbReference type="Gene3D" id="3.40.50.1460">
    <property type="match status" value="1"/>
</dbReference>
<dbReference type="InterPro" id="IPR011600">
    <property type="entry name" value="Pept_C14_caspase"/>
</dbReference>
<dbReference type="PROSITE" id="PS51125">
    <property type="entry name" value="NHL"/>
    <property type="match status" value="1"/>
</dbReference>
<gene>
    <name evidence="5" type="ORF">FME351_LOCUS29234</name>
    <name evidence="4" type="ORF">KIK155_LOCUS24193</name>
    <name evidence="7" type="ORF">TOA249_LOCUS20389</name>
    <name evidence="6" type="ORF">TSG867_LOCUS19519</name>
</gene>
<protein>
    <recommendedName>
        <fullName evidence="3">Caspase family p20 domain-containing protein</fullName>
    </recommendedName>
</protein>
<dbReference type="EMBL" id="CAJOBQ010001370">
    <property type="protein sequence ID" value="CAF4481310.1"/>
    <property type="molecule type" value="Genomic_DNA"/>
</dbReference>
<dbReference type="EMBL" id="CAJNYV010004285">
    <property type="protein sequence ID" value="CAF3663455.1"/>
    <property type="molecule type" value="Genomic_DNA"/>
</dbReference>
<dbReference type="InterPro" id="IPR011042">
    <property type="entry name" value="6-blade_b-propeller_TolB-like"/>
</dbReference>
<feature type="domain" description="Caspase family p20" evidence="3">
    <location>
        <begin position="8"/>
        <end position="143"/>
    </location>
</feature>
<comment type="caution">
    <text evidence="4">The sequence shown here is derived from an EMBL/GenBank/DDBJ whole genome shotgun (WGS) entry which is preliminary data.</text>
</comment>
<dbReference type="Proteomes" id="UP000663862">
    <property type="component" value="Unassembled WGS sequence"/>
</dbReference>
<dbReference type="Gene3D" id="2.120.10.30">
    <property type="entry name" value="TolB, C-terminal domain"/>
    <property type="match status" value="1"/>
</dbReference>
<dbReference type="PANTHER" id="PTHR22576:SF37">
    <property type="entry name" value="MUCOSA-ASSOCIATED LYMPHOID TISSUE LYMPHOMA TRANSLOCATION PROTEIN 1"/>
    <property type="match status" value="1"/>
</dbReference>
<evidence type="ECO:0000313" key="6">
    <source>
        <dbReference type="EMBL" id="CAF4481310.1"/>
    </source>
</evidence>
<dbReference type="InterPro" id="IPR001258">
    <property type="entry name" value="NHL_repeat"/>
</dbReference>
<accession>A0A818S4Q0</accession>
<dbReference type="PROSITE" id="PS50208">
    <property type="entry name" value="CASPASE_P20"/>
    <property type="match status" value="1"/>
</dbReference>
<evidence type="ECO:0000313" key="4">
    <source>
        <dbReference type="EMBL" id="CAF3663455.1"/>
    </source>
</evidence>
<dbReference type="InterPro" id="IPR001309">
    <property type="entry name" value="Pept_C14_p20"/>
</dbReference>
<dbReference type="GO" id="GO:0006508">
    <property type="term" value="P:proteolysis"/>
    <property type="evidence" value="ECO:0007669"/>
    <property type="project" value="InterPro"/>
</dbReference>
<dbReference type="SUPFAM" id="SSF52129">
    <property type="entry name" value="Caspase-like"/>
    <property type="match status" value="1"/>
</dbReference>
<dbReference type="Pfam" id="PF01436">
    <property type="entry name" value="NHL"/>
    <property type="match status" value="1"/>
</dbReference>
<dbReference type="EMBL" id="CAJNYU010004083">
    <property type="protein sequence ID" value="CAF3723787.1"/>
    <property type="molecule type" value="Genomic_DNA"/>
</dbReference>
<reference evidence="4" key="1">
    <citation type="submission" date="2021-02" db="EMBL/GenBank/DDBJ databases">
        <authorList>
            <person name="Nowell W R."/>
        </authorList>
    </citation>
    <scope>NUCLEOTIDE SEQUENCE</scope>
</reference>
<dbReference type="EMBL" id="CAJOBS010001669">
    <property type="protein sequence ID" value="CAF4751290.1"/>
    <property type="molecule type" value="Genomic_DNA"/>
</dbReference>
<feature type="repeat" description="NHL" evidence="2">
    <location>
        <begin position="205"/>
        <end position="241"/>
    </location>
</feature>
<dbReference type="Proteomes" id="UP000663838">
    <property type="component" value="Unassembled WGS sequence"/>
</dbReference>
<evidence type="ECO:0000313" key="7">
    <source>
        <dbReference type="EMBL" id="CAF4751290.1"/>
    </source>
</evidence>
<keyword evidence="1" id="KW-0677">Repeat</keyword>
<dbReference type="InterPro" id="IPR029030">
    <property type="entry name" value="Caspase-like_dom_sf"/>
</dbReference>
<evidence type="ECO:0000313" key="8">
    <source>
        <dbReference type="Proteomes" id="UP000663865"/>
    </source>
</evidence>
<proteinExistence type="predicted"/>
<dbReference type="InterPro" id="IPR052039">
    <property type="entry name" value="Caspase-related_regulators"/>
</dbReference>
<name>A0A818S4Q0_9BILA</name>
<sequence length="284" mass="31205">MASAALLSKKRALVIGIDQYADKASTLQICVVDAIDLGKALRDIKFEVSQETNCSYTRFKEMIDDFMRKIQNGDFIVFYFAGHGLQSDDKNYLLSSDYCYDHSIDEKSYLSKNAANAQNILHQINAKRPRYIIFILDCCRTKQIRGNPTSSLASMNPTSETLLVYSCGAGQGALDDAQIGRNSHISVNAKWTQNGVTIAGGDGGGDATNQLYCPEGLFVDDNQTVVIADFYNHRVVQWKKGNTTNGQVVAGDKGQGNGLNQLDRPNNVLVDKETDNLIICDPAN</sequence>
<dbReference type="Proteomes" id="UP000663869">
    <property type="component" value="Unassembled WGS sequence"/>
</dbReference>
<evidence type="ECO:0000259" key="3">
    <source>
        <dbReference type="PROSITE" id="PS50208"/>
    </source>
</evidence>
<dbReference type="SUPFAM" id="SSF101898">
    <property type="entry name" value="NHL repeat"/>
    <property type="match status" value="1"/>
</dbReference>
<dbReference type="AlphaFoldDB" id="A0A818S4Q0"/>
<dbReference type="GO" id="GO:0004197">
    <property type="term" value="F:cysteine-type endopeptidase activity"/>
    <property type="evidence" value="ECO:0007669"/>
    <property type="project" value="InterPro"/>
</dbReference>